<dbReference type="Gene3D" id="3.60.15.10">
    <property type="entry name" value="Ribonuclease Z/Hydroxyacylglutathione hydrolase-like"/>
    <property type="match status" value="1"/>
</dbReference>
<dbReference type="Pfam" id="PF12706">
    <property type="entry name" value="Lactamase_B_2"/>
    <property type="match status" value="1"/>
</dbReference>
<dbReference type="InterPro" id="IPR050114">
    <property type="entry name" value="UPF0173_UPF0282_UlaG_hydrolase"/>
</dbReference>
<evidence type="ECO:0000259" key="2">
    <source>
        <dbReference type="Pfam" id="PF12706"/>
    </source>
</evidence>
<name>A0A1N7EMU5_9ACTN</name>
<dbReference type="EMBL" id="FTNF01000025">
    <property type="protein sequence ID" value="SIR89397.1"/>
    <property type="molecule type" value="Genomic_DNA"/>
</dbReference>
<protein>
    <submittedName>
        <fullName evidence="3">L-ascorbate metabolism protein UlaG, beta-lactamase superfamily</fullName>
    </submittedName>
</protein>
<feature type="domain" description="Metallo-beta-lactamase" evidence="2">
    <location>
        <begin position="22"/>
        <end position="218"/>
    </location>
</feature>
<dbReference type="SUPFAM" id="SSF56281">
    <property type="entry name" value="Metallo-hydrolase/oxidoreductase"/>
    <property type="match status" value="1"/>
</dbReference>
<keyword evidence="1" id="KW-0378">Hydrolase</keyword>
<proteinExistence type="predicted"/>
<dbReference type="STRING" id="1198245.SAMN05444858_12526"/>
<dbReference type="InterPro" id="IPR001279">
    <property type="entry name" value="Metallo-B-lactamas"/>
</dbReference>
<dbReference type="OrthoDB" id="3204284at2"/>
<accession>A0A1N7EMU5</accession>
<dbReference type="PANTHER" id="PTHR43546">
    <property type="entry name" value="UPF0173 METAL-DEPENDENT HYDROLASE MJ1163-RELATED"/>
    <property type="match status" value="1"/>
</dbReference>
<keyword evidence="4" id="KW-1185">Reference proteome</keyword>
<dbReference type="InterPro" id="IPR036866">
    <property type="entry name" value="RibonucZ/Hydroxyglut_hydro"/>
</dbReference>
<organism evidence="3 4">
    <name type="scientific">Micromonospora avicenniae</name>
    <dbReference type="NCBI Taxonomy" id="1198245"/>
    <lineage>
        <taxon>Bacteria</taxon>
        <taxon>Bacillati</taxon>
        <taxon>Actinomycetota</taxon>
        <taxon>Actinomycetes</taxon>
        <taxon>Micromonosporales</taxon>
        <taxon>Micromonosporaceae</taxon>
        <taxon>Micromonospora</taxon>
    </lineage>
</organism>
<dbReference type="RefSeq" id="WP_076473502.1">
    <property type="nucleotide sequence ID" value="NZ_FTNF01000025.1"/>
</dbReference>
<dbReference type="Proteomes" id="UP000186004">
    <property type="component" value="Unassembled WGS sequence"/>
</dbReference>
<evidence type="ECO:0000256" key="1">
    <source>
        <dbReference type="ARBA" id="ARBA00022801"/>
    </source>
</evidence>
<dbReference type="GO" id="GO:0016787">
    <property type="term" value="F:hydrolase activity"/>
    <property type="evidence" value="ECO:0007669"/>
    <property type="project" value="UniProtKB-KW"/>
</dbReference>
<gene>
    <name evidence="3" type="ORF">SAMN05444858_12526</name>
</gene>
<evidence type="ECO:0000313" key="3">
    <source>
        <dbReference type="EMBL" id="SIR89397.1"/>
    </source>
</evidence>
<evidence type="ECO:0000313" key="4">
    <source>
        <dbReference type="Proteomes" id="UP000186004"/>
    </source>
</evidence>
<sequence length="254" mass="26246">MSLAIRLFGGPTVTFTLGGLTFITDPTFDAPGEYPMGTRTLTKTAAAAGTPADAGPVDVVLLSHDQHPDNLDAAGRDFCATVPLVLCTTTAAERLGPPARALPTFTHIDLPRPDGAGDLRVTAVPAQHGPDGTEHLTGPVTGFVLDGDGVPTVYVSGDNASLRVVREIAARFPDIDVAILFGGAARTPLVADANLTLDANEMVEATRILGASTVVPAHVDSWSHFTEGLADVRAAFTAAGLADLLLVPQPPQRS</sequence>
<reference evidence="3 4" key="1">
    <citation type="submission" date="2017-01" db="EMBL/GenBank/DDBJ databases">
        <authorList>
            <person name="Mah S.A."/>
            <person name="Swanson W.J."/>
            <person name="Moy G.W."/>
            <person name="Vacquier V.D."/>
        </authorList>
    </citation>
    <scope>NUCLEOTIDE SEQUENCE [LARGE SCALE GENOMIC DNA]</scope>
    <source>
        <strain evidence="3 4">DSM 45758</strain>
    </source>
</reference>
<dbReference type="AlphaFoldDB" id="A0A1N7EMU5"/>
<dbReference type="PANTHER" id="PTHR43546:SF9">
    <property type="entry name" value="L-ASCORBATE-6-PHOSPHATE LACTONASE ULAG-RELATED"/>
    <property type="match status" value="1"/>
</dbReference>